<dbReference type="NCBIfam" id="TIGR02074">
    <property type="entry name" value="PBP_1a_fam"/>
    <property type="match status" value="1"/>
</dbReference>
<dbReference type="Gene3D" id="3.40.710.10">
    <property type="entry name" value="DD-peptidase/beta-lactamase superfamily"/>
    <property type="match status" value="1"/>
</dbReference>
<feature type="domain" description="Penicillin-binding protein transpeptidase" evidence="11">
    <location>
        <begin position="347"/>
        <end position="629"/>
    </location>
</feature>
<dbReference type="InterPro" id="IPR012338">
    <property type="entry name" value="Beta-lactam/transpept-like"/>
</dbReference>
<evidence type="ECO:0000256" key="3">
    <source>
        <dbReference type="ARBA" id="ARBA00022676"/>
    </source>
</evidence>
<organism evidence="13 14">
    <name type="scientific">Gottfriedia acidiceleris</name>
    <dbReference type="NCBI Taxonomy" id="371036"/>
    <lineage>
        <taxon>Bacteria</taxon>
        <taxon>Bacillati</taxon>
        <taxon>Bacillota</taxon>
        <taxon>Bacilli</taxon>
        <taxon>Bacillales</taxon>
        <taxon>Bacillaceae</taxon>
        <taxon>Gottfriedia</taxon>
    </lineage>
</organism>
<accession>A0ABY4JR45</accession>
<name>A0ABY4JR45_9BACI</name>
<dbReference type="PANTHER" id="PTHR32282:SF29">
    <property type="entry name" value="PENICILLIN-BINDING PROTEIN 1A"/>
    <property type="match status" value="1"/>
</dbReference>
<feature type="transmembrane region" description="Helical" evidence="10">
    <location>
        <begin position="31"/>
        <end position="54"/>
    </location>
</feature>
<dbReference type="Pfam" id="PF00905">
    <property type="entry name" value="Transpeptidase"/>
    <property type="match status" value="1"/>
</dbReference>
<dbReference type="InterPro" id="IPR023346">
    <property type="entry name" value="Lysozyme-like_dom_sf"/>
</dbReference>
<gene>
    <name evidence="13" type="ORF">MY490_10975</name>
</gene>
<keyword evidence="5" id="KW-0378">Hydrolase</keyword>
<comment type="catalytic activity">
    <reaction evidence="8">
        <text>[GlcNAc-(1-&gt;4)-Mur2Ac(oyl-L-Ala-gamma-D-Glu-L-Lys-D-Ala-D-Ala)](n)-di-trans,octa-cis-undecaprenyl diphosphate + beta-D-GlcNAc-(1-&gt;4)-Mur2Ac(oyl-L-Ala-gamma-D-Glu-L-Lys-D-Ala-D-Ala)-di-trans,octa-cis-undecaprenyl diphosphate = [GlcNAc-(1-&gt;4)-Mur2Ac(oyl-L-Ala-gamma-D-Glu-L-Lys-D-Ala-D-Ala)](n+1)-di-trans,octa-cis-undecaprenyl diphosphate + di-trans,octa-cis-undecaprenyl diphosphate + H(+)</text>
        <dbReference type="Rhea" id="RHEA:23708"/>
        <dbReference type="Rhea" id="RHEA-COMP:9602"/>
        <dbReference type="Rhea" id="RHEA-COMP:9603"/>
        <dbReference type="ChEBI" id="CHEBI:15378"/>
        <dbReference type="ChEBI" id="CHEBI:58405"/>
        <dbReference type="ChEBI" id="CHEBI:60033"/>
        <dbReference type="ChEBI" id="CHEBI:78435"/>
        <dbReference type="EC" id="2.4.99.28"/>
    </reaction>
</comment>
<evidence type="ECO:0000256" key="2">
    <source>
        <dbReference type="ARBA" id="ARBA00022670"/>
    </source>
</evidence>
<keyword evidence="10" id="KW-0472">Membrane</keyword>
<dbReference type="RefSeq" id="WP_248269218.1">
    <property type="nucleotide sequence ID" value="NZ_CP096034.1"/>
</dbReference>
<evidence type="ECO:0000256" key="4">
    <source>
        <dbReference type="ARBA" id="ARBA00022679"/>
    </source>
</evidence>
<protein>
    <submittedName>
        <fullName evidence="13">PBP1A family penicillin-binding protein</fullName>
    </submittedName>
</protein>
<dbReference type="Proteomes" id="UP000830639">
    <property type="component" value="Chromosome"/>
</dbReference>
<keyword evidence="10" id="KW-0812">Transmembrane</keyword>
<reference evidence="13 14" key="1">
    <citation type="submission" date="2022-04" db="EMBL/GenBank/DDBJ databases">
        <title>Mechanism of arsenic methylation and mitigation arsenic toxicity by Bacillus sp. LH14 from an Arsenic-Contaminated Paddy Soil.</title>
        <authorList>
            <person name="Wang D."/>
        </authorList>
    </citation>
    <scope>NUCLEOTIDE SEQUENCE [LARGE SCALE GENOMIC DNA]</scope>
    <source>
        <strain evidence="13 14">LH14</strain>
    </source>
</reference>
<evidence type="ECO:0000256" key="6">
    <source>
        <dbReference type="ARBA" id="ARBA00023268"/>
    </source>
</evidence>
<evidence type="ECO:0000313" key="13">
    <source>
        <dbReference type="EMBL" id="UPM56314.1"/>
    </source>
</evidence>
<feature type="compositionally biased region" description="Gly residues" evidence="9">
    <location>
        <begin position="772"/>
        <end position="792"/>
    </location>
</feature>
<evidence type="ECO:0000256" key="10">
    <source>
        <dbReference type="SAM" id="Phobius"/>
    </source>
</evidence>
<keyword evidence="14" id="KW-1185">Reference proteome</keyword>
<sequence>MANEYRSREERKRLEKPSKISNKSEGLWKKITVTLLSIVIVFILIGVGIFSYLVSGAPALDESKLKVPLSSTIVDKDGKVVAELGREQRTKVSYNEIPKVVEDAFIATEDVRFYQHKGVDIRRVFGAVLANITGGFGSQGGSTITQQVVKNSFLSSQKTIKRKVQEWYLAFKLEQRYSKHQILEMYLNKVYFSNGLKGRGVYGIAKACDTYFSKDLSKITLPEAATLAGMVKAPNSYNPAKHPIESQNRRNTVLSQMKKYGYITEEQYTSAKAIPMKSLVKVHESGETKYNSFIDVVVNEVEKNSDANVYTDGLTIETTLDPKAQDKADEILSRGKSFYPSDEFQTGFVLLDTKTGEIRAVGAGRNTSTGGLNFATDIKRQPGSSIKPILDYGPAIQYLKWSTYHQILDEPYTYSNGTPIRNWDRKYKGNISIRLALVDSRNIPALKTFQAVGSDRSREFGNGLGFNFSKNTYYESYSIGGFTGVSAMEMAGAYAAFGNGGIYTKPHSVKKIIYPDNTEKVFATEPKQVMSDYTAYMVTDMLRDVVKTPLGTGKRANVPGLDMAGKTGTTNYSDEVKQKYGFPDNATRDSWFIGYSSDVTMAVWTGYEKNKKNNFLGKGSTNIAKYIARDMLAANGDRNAIFRKPSSVEEIRNELYIRGEKVDDIPKDIVIESAKNVKANYDPVTSNISLNWTYPANLLQKTSFEVSYTVNGAAGQTQKIQSTATSINGIVPGDIVKITIIAMSAEGKSGPVTVTVDLSSTEQPTTPPANEGGQGNGNGQGTGNGNGTGEGTKPGDQTPGTGGENGDNIVNPIVPNPNNPQ</sequence>
<evidence type="ECO:0000256" key="9">
    <source>
        <dbReference type="SAM" id="MobiDB-lite"/>
    </source>
</evidence>
<keyword evidence="2" id="KW-0645">Protease</keyword>
<evidence type="ECO:0000259" key="11">
    <source>
        <dbReference type="Pfam" id="PF00905"/>
    </source>
</evidence>
<dbReference type="SUPFAM" id="SSF56601">
    <property type="entry name" value="beta-lactamase/transpeptidase-like"/>
    <property type="match status" value="1"/>
</dbReference>
<dbReference type="InterPro" id="IPR050396">
    <property type="entry name" value="Glycosyltr_51/Transpeptidase"/>
</dbReference>
<evidence type="ECO:0000256" key="7">
    <source>
        <dbReference type="ARBA" id="ARBA00034000"/>
    </source>
</evidence>
<keyword evidence="10" id="KW-1133">Transmembrane helix</keyword>
<proteinExistence type="predicted"/>
<dbReference type="EMBL" id="CP096034">
    <property type="protein sequence ID" value="UPM56314.1"/>
    <property type="molecule type" value="Genomic_DNA"/>
</dbReference>
<comment type="catalytic activity">
    <reaction evidence="7">
        <text>Preferential cleavage: (Ac)2-L-Lys-D-Ala-|-D-Ala. Also transpeptidation of peptidyl-alanyl moieties that are N-acyl substituents of D-alanine.</text>
        <dbReference type="EC" id="3.4.16.4"/>
    </reaction>
</comment>
<dbReference type="PANTHER" id="PTHR32282">
    <property type="entry name" value="BINDING PROTEIN TRANSPEPTIDASE, PUTATIVE-RELATED"/>
    <property type="match status" value="1"/>
</dbReference>
<dbReference type="InterPro" id="IPR036950">
    <property type="entry name" value="PBP_transglycosylase"/>
</dbReference>
<evidence type="ECO:0000256" key="8">
    <source>
        <dbReference type="ARBA" id="ARBA00049902"/>
    </source>
</evidence>
<dbReference type="Gene3D" id="1.10.3810.10">
    <property type="entry name" value="Biosynthetic peptidoglycan transglycosylase-like"/>
    <property type="match status" value="1"/>
</dbReference>
<keyword evidence="1" id="KW-0121">Carboxypeptidase</keyword>
<evidence type="ECO:0000256" key="1">
    <source>
        <dbReference type="ARBA" id="ARBA00022645"/>
    </source>
</evidence>
<dbReference type="Pfam" id="PF00912">
    <property type="entry name" value="Transgly"/>
    <property type="match status" value="1"/>
</dbReference>
<dbReference type="InterPro" id="IPR001264">
    <property type="entry name" value="Glyco_trans_51"/>
</dbReference>
<feature type="region of interest" description="Disordered" evidence="9">
    <location>
        <begin position="758"/>
        <end position="821"/>
    </location>
</feature>
<keyword evidence="6" id="KW-0511">Multifunctional enzyme</keyword>
<keyword evidence="4" id="KW-0808">Transferase</keyword>
<feature type="domain" description="Glycosyl transferase family 51" evidence="12">
    <location>
        <begin position="77"/>
        <end position="258"/>
    </location>
</feature>
<evidence type="ECO:0000256" key="5">
    <source>
        <dbReference type="ARBA" id="ARBA00022801"/>
    </source>
</evidence>
<evidence type="ECO:0000313" key="14">
    <source>
        <dbReference type="Proteomes" id="UP000830639"/>
    </source>
</evidence>
<evidence type="ECO:0000259" key="12">
    <source>
        <dbReference type="Pfam" id="PF00912"/>
    </source>
</evidence>
<dbReference type="SUPFAM" id="SSF53955">
    <property type="entry name" value="Lysozyme-like"/>
    <property type="match status" value="1"/>
</dbReference>
<keyword evidence="3" id="KW-0328">Glycosyltransferase</keyword>
<dbReference type="InterPro" id="IPR001460">
    <property type="entry name" value="PCN-bd_Tpept"/>
</dbReference>